<feature type="region of interest" description="Disordered" evidence="1">
    <location>
        <begin position="22"/>
        <end position="52"/>
    </location>
</feature>
<proteinExistence type="predicted"/>
<sequence>MPQPERKTKDLQEWQELCRQQDEARARAAAEKHARRQLEDLPPTVQQLSPAEQQTYRRWGSIATFTLVYTLTIGWASTLIFGLVWIPGLPSALASYAYRPVPAHITLFAPRPCGKVAGGPPVWGIHYTYTFEGREYSSSRVLPPPFSNDNLNNCGKPLWQELQAGERDPQTGKLMTTAYVNPIMPTLAVLRRGVPVSLVGLWGLFSLICALLFLWCLQVGSVLEARGKGAKARK</sequence>
<evidence type="ECO:0000313" key="4">
    <source>
        <dbReference type="Proteomes" id="UP000002524"/>
    </source>
</evidence>
<dbReference type="KEGG" id="dra:DR_1128"/>
<keyword evidence="2" id="KW-0812">Transmembrane</keyword>
<dbReference type="GeneID" id="69517375"/>
<dbReference type="HOGENOM" id="CLU_1183472_0_0_0"/>
<organism evidence="3 4">
    <name type="scientific">Deinococcus radiodurans (strain ATCC 13939 / DSM 20539 / JCM 16871 / CCUG 27074 / LMG 4051 / NBRC 15346 / NCIMB 9279 / VKM B-1422 / R1)</name>
    <dbReference type="NCBI Taxonomy" id="243230"/>
    <lineage>
        <taxon>Bacteria</taxon>
        <taxon>Thermotogati</taxon>
        <taxon>Deinococcota</taxon>
        <taxon>Deinococci</taxon>
        <taxon>Deinococcales</taxon>
        <taxon>Deinococcaceae</taxon>
        <taxon>Deinococcus</taxon>
    </lineage>
</organism>
<dbReference type="PIR" id="G75434">
    <property type="entry name" value="G75434"/>
</dbReference>
<gene>
    <name evidence="3" type="ordered locus">DR_1128</name>
</gene>
<dbReference type="EMBL" id="AE000513">
    <property type="protein sequence ID" value="AAF10704.1"/>
    <property type="molecule type" value="Genomic_DNA"/>
</dbReference>
<keyword evidence="4" id="KW-1185">Reference proteome</keyword>
<feature type="transmembrane region" description="Helical" evidence="2">
    <location>
        <begin position="62"/>
        <end position="86"/>
    </location>
</feature>
<dbReference type="EnsemblBacteria" id="AAF10704">
    <property type="protein sequence ID" value="AAF10704"/>
    <property type="gene ID" value="DR_1128"/>
</dbReference>
<name>Q9RVA1_DEIRA</name>
<protein>
    <recommendedName>
        <fullName evidence="5">DUF3592 domain-containing protein</fullName>
    </recommendedName>
</protein>
<dbReference type="PaxDb" id="243230-DR_1128"/>
<dbReference type="AlphaFoldDB" id="Q9RVA1"/>
<keyword evidence="2" id="KW-0472">Membrane</keyword>
<evidence type="ECO:0000256" key="1">
    <source>
        <dbReference type="SAM" id="MobiDB-lite"/>
    </source>
</evidence>
<evidence type="ECO:0000313" key="3">
    <source>
        <dbReference type="EMBL" id="AAF10704.1"/>
    </source>
</evidence>
<dbReference type="InParanoid" id="Q9RVA1"/>
<evidence type="ECO:0000256" key="2">
    <source>
        <dbReference type="SAM" id="Phobius"/>
    </source>
</evidence>
<feature type="transmembrane region" description="Helical" evidence="2">
    <location>
        <begin position="199"/>
        <end position="223"/>
    </location>
</feature>
<accession>Q9RVA1</accession>
<dbReference type="RefSeq" id="WP_010887771.1">
    <property type="nucleotide sequence ID" value="NC_001263.1"/>
</dbReference>
<feature type="compositionally biased region" description="Basic and acidic residues" evidence="1">
    <location>
        <begin position="22"/>
        <end position="39"/>
    </location>
</feature>
<dbReference type="Proteomes" id="UP000002524">
    <property type="component" value="Chromosome 1"/>
</dbReference>
<reference evidence="3 4" key="1">
    <citation type="journal article" date="1999" name="Science">
        <title>Genome sequence of the radioresistant bacterium Deinococcus radiodurans R1.</title>
        <authorList>
            <person name="White O."/>
            <person name="Eisen J.A."/>
            <person name="Heidelberg J.F."/>
            <person name="Hickey E.K."/>
            <person name="Peterson J.D."/>
            <person name="Dodson R.J."/>
            <person name="Haft D.H."/>
            <person name="Gwinn M.L."/>
            <person name="Nelson W.C."/>
            <person name="Richardson D.L."/>
            <person name="Moffat K.S."/>
            <person name="Qin H."/>
            <person name="Jiang L."/>
            <person name="Pamphile W."/>
            <person name="Crosby M."/>
            <person name="Shen M."/>
            <person name="Vamathevan J.J."/>
            <person name="Lam P."/>
            <person name="McDonald L."/>
            <person name="Utterback T."/>
            <person name="Zalewski C."/>
            <person name="Makarova K.S."/>
            <person name="Aravind L."/>
            <person name="Daly M.J."/>
            <person name="Minton K.W."/>
            <person name="Fleischmann R.D."/>
            <person name="Ketchum K.A."/>
            <person name="Nelson K.E."/>
            <person name="Salzberg S."/>
            <person name="Smith H.O."/>
            <person name="Venter J.C."/>
            <person name="Fraser C.M."/>
        </authorList>
    </citation>
    <scope>NUCLEOTIDE SEQUENCE [LARGE SCALE GENOMIC DNA]</scope>
    <source>
        <strain evidence="4">ATCC 13939 / DSM 20539 / JCM 16871 / LMG 4051 / NBRC 15346 / NCIMB 9279 / R1 / VKM B-1422</strain>
    </source>
</reference>
<dbReference type="PATRIC" id="fig|243230.17.peg.1324"/>
<dbReference type="STRING" id="243230.DR_1128"/>
<evidence type="ECO:0008006" key="5">
    <source>
        <dbReference type="Google" id="ProtNLM"/>
    </source>
</evidence>
<keyword evidence="2" id="KW-1133">Transmembrane helix</keyword>